<sequence>MHLQIQSANYTHPKQMESQNYLHKRGQWTEDEHKLFIQCVLEFGIGKWKMVSQVIGNRSSSQCQIHYYKLKSRMDYTDDQMMQYYANQKTPERSSESISHDVQQPQFEPYTTQEVSDRLNFMMCSLELNEW</sequence>
<dbReference type="InterPro" id="IPR017930">
    <property type="entry name" value="Myb_dom"/>
</dbReference>
<evidence type="ECO:0000313" key="4">
    <source>
        <dbReference type="EMBL" id="JAP90706.1"/>
    </source>
</evidence>
<protein>
    <submittedName>
        <fullName evidence="4">Myb-like DNA-binding domain-containing protein</fullName>
    </submittedName>
</protein>
<dbReference type="SMART" id="SM00717">
    <property type="entry name" value="SANT"/>
    <property type="match status" value="1"/>
</dbReference>
<accession>A0A146K4Z8</accession>
<dbReference type="PROSITE" id="PS51293">
    <property type="entry name" value="SANT"/>
    <property type="match status" value="1"/>
</dbReference>
<reference evidence="4" key="1">
    <citation type="submission" date="2015-07" db="EMBL/GenBank/DDBJ databases">
        <title>Adaptation to a free-living lifestyle via gene acquisitions in the diplomonad Trepomonas sp. PC1.</title>
        <authorList>
            <person name="Xu F."/>
            <person name="Jerlstrom-Hultqvist J."/>
            <person name="Kolisko M."/>
            <person name="Simpson A.G.B."/>
            <person name="Roger A.J."/>
            <person name="Svard S.G."/>
            <person name="Andersson J.O."/>
        </authorList>
    </citation>
    <scope>NUCLEOTIDE SEQUENCE</scope>
    <source>
        <strain evidence="4">PC1</strain>
    </source>
</reference>
<feature type="domain" description="Myb-like" evidence="1">
    <location>
        <begin position="24"/>
        <end position="71"/>
    </location>
</feature>
<dbReference type="EMBL" id="GDID01005900">
    <property type="protein sequence ID" value="JAP90706.1"/>
    <property type="molecule type" value="Transcribed_RNA"/>
</dbReference>
<dbReference type="CDD" id="cd00167">
    <property type="entry name" value="SANT"/>
    <property type="match status" value="1"/>
</dbReference>
<dbReference type="GO" id="GO:0003677">
    <property type="term" value="F:DNA binding"/>
    <property type="evidence" value="ECO:0007669"/>
    <property type="project" value="UniProtKB-KW"/>
</dbReference>
<feature type="domain" description="SANT" evidence="2">
    <location>
        <begin position="23"/>
        <end position="75"/>
    </location>
</feature>
<evidence type="ECO:0000259" key="2">
    <source>
        <dbReference type="PROSITE" id="PS51293"/>
    </source>
</evidence>
<dbReference type="InterPro" id="IPR009057">
    <property type="entry name" value="Homeodomain-like_sf"/>
</dbReference>
<dbReference type="Pfam" id="PF00249">
    <property type="entry name" value="Myb_DNA-binding"/>
    <property type="match status" value="1"/>
</dbReference>
<proteinExistence type="predicted"/>
<dbReference type="Gene3D" id="1.10.10.60">
    <property type="entry name" value="Homeodomain-like"/>
    <property type="match status" value="1"/>
</dbReference>
<name>A0A146K4Z8_9EUKA</name>
<dbReference type="InterPro" id="IPR017884">
    <property type="entry name" value="SANT_dom"/>
</dbReference>
<keyword evidence="4" id="KW-0238">DNA-binding</keyword>
<dbReference type="AlphaFoldDB" id="A0A146K4Z8"/>
<feature type="domain" description="HTH myb-type" evidence="3">
    <location>
        <begin position="23"/>
        <end position="75"/>
    </location>
</feature>
<organism evidence="4">
    <name type="scientific">Trepomonas sp. PC1</name>
    <dbReference type="NCBI Taxonomy" id="1076344"/>
    <lineage>
        <taxon>Eukaryota</taxon>
        <taxon>Metamonada</taxon>
        <taxon>Diplomonadida</taxon>
        <taxon>Hexamitidae</taxon>
        <taxon>Hexamitinae</taxon>
        <taxon>Trepomonas</taxon>
    </lineage>
</organism>
<evidence type="ECO:0000259" key="3">
    <source>
        <dbReference type="PROSITE" id="PS51294"/>
    </source>
</evidence>
<dbReference type="PROSITE" id="PS51294">
    <property type="entry name" value="HTH_MYB"/>
    <property type="match status" value="1"/>
</dbReference>
<dbReference type="InterPro" id="IPR001005">
    <property type="entry name" value="SANT/Myb"/>
</dbReference>
<dbReference type="SUPFAM" id="SSF46689">
    <property type="entry name" value="Homeodomain-like"/>
    <property type="match status" value="1"/>
</dbReference>
<gene>
    <name evidence="4" type="ORF">TPC1_17908</name>
</gene>
<dbReference type="PROSITE" id="PS50090">
    <property type="entry name" value="MYB_LIKE"/>
    <property type="match status" value="1"/>
</dbReference>
<evidence type="ECO:0000259" key="1">
    <source>
        <dbReference type="PROSITE" id="PS50090"/>
    </source>
</evidence>